<dbReference type="OrthoDB" id="979653at2"/>
<dbReference type="AlphaFoldDB" id="A0A364Y701"/>
<proteinExistence type="predicted"/>
<dbReference type="EMBL" id="QMFY01000001">
    <property type="protein sequence ID" value="RAW02757.1"/>
    <property type="molecule type" value="Genomic_DNA"/>
</dbReference>
<evidence type="ECO:0000313" key="2">
    <source>
        <dbReference type="Proteomes" id="UP000251889"/>
    </source>
</evidence>
<dbReference type="RefSeq" id="WP_112744973.1">
    <property type="nucleotide sequence ID" value="NZ_QMFY01000001.1"/>
</dbReference>
<gene>
    <name evidence="1" type="ORF">DQQ10_01215</name>
</gene>
<comment type="caution">
    <text evidence="1">The sequence shown here is derived from an EMBL/GenBank/DDBJ whole genome shotgun (WGS) entry which is preliminary data.</text>
</comment>
<keyword evidence="2" id="KW-1185">Reference proteome</keyword>
<reference evidence="1 2" key="1">
    <citation type="submission" date="2018-06" db="EMBL/GenBank/DDBJ databases">
        <title>Chryseolinea flavus sp. nov., a member of the phylum Bacteroidetes isolated from soil.</title>
        <authorList>
            <person name="Li Y."/>
            <person name="Wang J."/>
        </authorList>
    </citation>
    <scope>NUCLEOTIDE SEQUENCE [LARGE SCALE GENOMIC DNA]</scope>
    <source>
        <strain evidence="1 2">SDU1-6</strain>
    </source>
</reference>
<sequence length="168" mass="20080">MLRKFFPRDKNYILEQAQLSLESSLLQHLVDFVKVEYLLNYNPLGISDAASDRIQHHTGTEYIQLHEFYLNLAGVFRYKYYGDNQLEFIFDGRDPFERYTDEWQTVFKQWIKEFCKHENFIKAVLELTVFYPEDYTPQMAGLRLSNFITKFFDLKIDGQKGIVKHKVA</sequence>
<organism evidence="1 2">
    <name type="scientific">Pseudochryseolinea flava</name>
    <dbReference type="NCBI Taxonomy" id="2059302"/>
    <lineage>
        <taxon>Bacteria</taxon>
        <taxon>Pseudomonadati</taxon>
        <taxon>Bacteroidota</taxon>
        <taxon>Cytophagia</taxon>
        <taxon>Cytophagales</taxon>
        <taxon>Fulvivirgaceae</taxon>
        <taxon>Pseudochryseolinea</taxon>
    </lineage>
</organism>
<protein>
    <submittedName>
        <fullName evidence="1">Uncharacterized protein</fullName>
    </submittedName>
</protein>
<dbReference type="Proteomes" id="UP000251889">
    <property type="component" value="Unassembled WGS sequence"/>
</dbReference>
<evidence type="ECO:0000313" key="1">
    <source>
        <dbReference type="EMBL" id="RAW02757.1"/>
    </source>
</evidence>
<accession>A0A364Y701</accession>
<name>A0A364Y701_9BACT</name>